<keyword evidence="2" id="KW-1185">Reference proteome</keyword>
<name>A0ABW3A0J6_9ACTN</name>
<proteinExistence type="predicted"/>
<comment type="caution">
    <text evidence="1">The sequence shown here is derived from an EMBL/GenBank/DDBJ whole genome shotgun (WGS) entry which is preliminary data.</text>
</comment>
<dbReference type="EMBL" id="JBHTHM010000341">
    <property type="protein sequence ID" value="MFD0784199.1"/>
    <property type="molecule type" value="Genomic_DNA"/>
</dbReference>
<sequence>MKLRLGNAGANTAAGPLDLLVQTVAQVPTKHRRHLLIRGDSAAAIHAVLDWLTL</sequence>
<organism evidence="1 2">
    <name type="scientific">Micromonospora azadirachtae</name>
    <dbReference type="NCBI Taxonomy" id="1970735"/>
    <lineage>
        <taxon>Bacteria</taxon>
        <taxon>Bacillati</taxon>
        <taxon>Actinomycetota</taxon>
        <taxon>Actinomycetes</taxon>
        <taxon>Micromonosporales</taxon>
        <taxon>Micromonosporaceae</taxon>
        <taxon>Micromonospora</taxon>
    </lineage>
</organism>
<evidence type="ECO:0000313" key="2">
    <source>
        <dbReference type="Proteomes" id="UP001597053"/>
    </source>
</evidence>
<gene>
    <name evidence="1" type="ORF">ACFQZ8_09755</name>
</gene>
<dbReference type="Proteomes" id="UP001597053">
    <property type="component" value="Unassembled WGS sequence"/>
</dbReference>
<accession>A0ABW3A0J6</accession>
<protein>
    <submittedName>
        <fullName evidence="1">Uncharacterized protein</fullName>
    </submittedName>
</protein>
<evidence type="ECO:0000313" key="1">
    <source>
        <dbReference type="EMBL" id="MFD0784199.1"/>
    </source>
</evidence>
<reference evidence="2" key="1">
    <citation type="journal article" date="2019" name="Int. J. Syst. Evol. Microbiol.">
        <title>The Global Catalogue of Microorganisms (GCM) 10K type strain sequencing project: providing services to taxonomists for standard genome sequencing and annotation.</title>
        <authorList>
            <consortium name="The Broad Institute Genomics Platform"/>
            <consortium name="The Broad Institute Genome Sequencing Center for Infectious Disease"/>
            <person name="Wu L."/>
            <person name="Ma J."/>
        </authorList>
    </citation>
    <scope>NUCLEOTIDE SEQUENCE [LARGE SCALE GENOMIC DNA]</scope>
    <source>
        <strain evidence="2">JCM 32148</strain>
    </source>
</reference>